<dbReference type="FunFam" id="3.40.50.1820:FF:000003">
    <property type="entry name" value="Dipeptidyl peptidase 4"/>
    <property type="match status" value="1"/>
</dbReference>
<sequence length="779" mass="88843">MISWTRSSILRFSGFAIICGVGIGLAVLLGITIADTYSVSKEIESNLKTPFELNDFLSGAYSGKLFNGFWITDNDFLFKNKEGDVLKFNADTQTKSIFLEKSVLDNYKGAVIKVSEDQKFVLIEYNASSVFRHSKKSQFAVYDLTTNNSHDLHDKKFIQYASFDKMGHSIAYVYENNIYYLKDPENADNPKQITKEGVPSVFYCGVPDWVYEEEVLGTGSAMWFSPDGQKLAFATFDDTNVDNFTYIIYGEPGSLKDQYTTPVTIKYPKVGTPNPIVKLYIYNLETDALIKPIIEEENNEKDFILYDVTWVNNDQVSLISSNRVQNKATITKCSLNGKCEEEQKFSEETGWLDPKIPLYDKKGTWKLEILPKEEGNDRFDHLVITDLVNQSSLQLTFGKKIVTNIYGWDEDHDIIYYAGTAEDTPSQMHIYSVNSKGYGNDKCLTCEMKVQGVNCTYAVGLFSKDNSYYTKVCKGPKAPFVTIEGLKHDLSIVWENNSALNEKLENKQQLTSKDLKVNVSNGFQARVRILVPEDFDENKVYPTIVYVYAGPNSNLISDAYAVGFENYLVSNKKYLYVLIDARGSGKDGKNKLFELYRKLGTIEIEDQIAVTKYLQDNYKFIDKENTGIWGWSYGGFTTGWALVKDKENIFKCGISVAPVTDWIYYDSIYTERYMGLPKSDDNLEGYNNSDITRNVDGFKNKTYYLIHGNADDNVHYQQSMVLSKALEAADILFEQQSYPDENHSLGHVSAHLYHSMERFWDRCFESRHENDQKESSNAI</sequence>
<dbReference type="Gene3D" id="2.140.10.30">
    <property type="entry name" value="Dipeptidylpeptidase IV, N-terminal domain"/>
    <property type="match status" value="1"/>
</dbReference>
<evidence type="ECO:0000256" key="1">
    <source>
        <dbReference type="ARBA" id="ARBA00010036"/>
    </source>
</evidence>
<evidence type="ECO:0000313" key="8">
    <source>
        <dbReference type="Proteomes" id="UP001154078"/>
    </source>
</evidence>
<dbReference type="GO" id="GO:0008236">
    <property type="term" value="F:serine-type peptidase activity"/>
    <property type="evidence" value="ECO:0007669"/>
    <property type="project" value="InterPro"/>
</dbReference>
<dbReference type="PANTHER" id="PTHR11731:SF154">
    <property type="entry name" value="VENOM DIPEPTIDYL PEPTIDASE 4-LIKE PROTEIN"/>
    <property type="match status" value="1"/>
</dbReference>
<dbReference type="OrthoDB" id="16520at2759"/>
<dbReference type="InterPro" id="IPR002469">
    <property type="entry name" value="Peptidase_S9B_N"/>
</dbReference>
<evidence type="ECO:0000259" key="6">
    <source>
        <dbReference type="Pfam" id="PF00930"/>
    </source>
</evidence>
<keyword evidence="8" id="KW-1185">Reference proteome</keyword>
<protein>
    <recommendedName>
        <fullName evidence="3">Venom dipeptidyl peptidase 4</fullName>
    </recommendedName>
</protein>
<dbReference type="InterPro" id="IPR050278">
    <property type="entry name" value="Serine_Prot_S9B/DPPIV"/>
</dbReference>
<keyword evidence="2" id="KW-0325">Glycoprotein</keyword>
<keyword evidence="4" id="KW-0812">Transmembrane</keyword>
<dbReference type="GO" id="GO:0008239">
    <property type="term" value="F:dipeptidyl-peptidase activity"/>
    <property type="evidence" value="ECO:0007669"/>
    <property type="project" value="TreeGrafter"/>
</dbReference>
<organism evidence="7 8">
    <name type="scientific">Brassicogethes aeneus</name>
    <name type="common">Rape pollen beetle</name>
    <name type="synonym">Meligethes aeneus</name>
    <dbReference type="NCBI Taxonomy" id="1431903"/>
    <lineage>
        <taxon>Eukaryota</taxon>
        <taxon>Metazoa</taxon>
        <taxon>Ecdysozoa</taxon>
        <taxon>Arthropoda</taxon>
        <taxon>Hexapoda</taxon>
        <taxon>Insecta</taxon>
        <taxon>Pterygota</taxon>
        <taxon>Neoptera</taxon>
        <taxon>Endopterygota</taxon>
        <taxon>Coleoptera</taxon>
        <taxon>Polyphaga</taxon>
        <taxon>Cucujiformia</taxon>
        <taxon>Nitidulidae</taxon>
        <taxon>Meligethinae</taxon>
        <taxon>Brassicogethes</taxon>
    </lineage>
</organism>
<feature type="domain" description="Peptidase S9 prolyl oligopeptidase catalytic" evidence="5">
    <location>
        <begin position="564"/>
        <end position="765"/>
    </location>
</feature>
<dbReference type="InterPro" id="IPR029058">
    <property type="entry name" value="AB_hydrolase_fold"/>
</dbReference>
<evidence type="ECO:0000256" key="2">
    <source>
        <dbReference type="ARBA" id="ARBA00023180"/>
    </source>
</evidence>
<dbReference type="SUPFAM" id="SSF53474">
    <property type="entry name" value="alpha/beta-Hydrolases"/>
    <property type="match status" value="1"/>
</dbReference>
<proteinExistence type="inferred from homology"/>
<dbReference type="GO" id="GO:0005886">
    <property type="term" value="C:plasma membrane"/>
    <property type="evidence" value="ECO:0007669"/>
    <property type="project" value="TreeGrafter"/>
</dbReference>
<evidence type="ECO:0000256" key="4">
    <source>
        <dbReference type="SAM" id="Phobius"/>
    </source>
</evidence>
<dbReference type="SUPFAM" id="SSF82171">
    <property type="entry name" value="DPP6 N-terminal domain-like"/>
    <property type="match status" value="1"/>
</dbReference>
<feature type="domain" description="Dipeptidylpeptidase IV N-terminal" evidence="6">
    <location>
        <begin position="115"/>
        <end position="479"/>
    </location>
</feature>
<evidence type="ECO:0000256" key="3">
    <source>
        <dbReference type="ARBA" id="ARBA00072929"/>
    </source>
</evidence>
<feature type="transmembrane region" description="Helical" evidence="4">
    <location>
        <begin position="12"/>
        <end position="34"/>
    </location>
</feature>
<keyword evidence="4" id="KW-0472">Membrane</keyword>
<dbReference type="PANTHER" id="PTHR11731">
    <property type="entry name" value="PROTEASE FAMILY S9B,C DIPEPTIDYL-PEPTIDASE IV-RELATED"/>
    <property type="match status" value="1"/>
</dbReference>
<name>A0A9P0B3Q4_BRAAE</name>
<dbReference type="Proteomes" id="UP001154078">
    <property type="component" value="Chromosome 5"/>
</dbReference>
<evidence type="ECO:0000259" key="5">
    <source>
        <dbReference type="Pfam" id="PF00326"/>
    </source>
</evidence>
<dbReference type="Pfam" id="PF00326">
    <property type="entry name" value="Peptidase_S9"/>
    <property type="match status" value="1"/>
</dbReference>
<dbReference type="Pfam" id="PF00930">
    <property type="entry name" value="DPPIV_N"/>
    <property type="match status" value="1"/>
</dbReference>
<dbReference type="EMBL" id="OV121136">
    <property type="protein sequence ID" value="CAH0556830.1"/>
    <property type="molecule type" value="Genomic_DNA"/>
</dbReference>
<evidence type="ECO:0000313" key="7">
    <source>
        <dbReference type="EMBL" id="CAH0556830.1"/>
    </source>
</evidence>
<gene>
    <name evidence="7" type="ORF">MELIAE_LOCUS7691</name>
</gene>
<dbReference type="Gene3D" id="3.40.50.1820">
    <property type="entry name" value="alpha/beta hydrolase"/>
    <property type="match status" value="1"/>
</dbReference>
<reference evidence="7" key="1">
    <citation type="submission" date="2021-12" db="EMBL/GenBank/DDBJ databases">
        <authorList>
            <person name="King R."/>
        </authorList>
    </citation>
    <scope>NUCLEOTIDE SEQUENCE</scope>
</reference>
<accession>A0A9P0B3Q4</accession>
<keyword evidence="4" id="KW-1133">Transmembrane helix</keyword>
<dbReference type="InterPro" id="IPR001375">
    <property type="entry name" value="Peptidase_S9_cat"/>
</dbReference>
<dbReference type="GO" id="GO:0006508">
    <property type="term" value="P:proteolysis"/>
    <property type="evidence" value="ECO:0007669"/>
    <property type="project" value="InterPro"/>
</dbReference>
<dbReference type="AlphaFoldDB" id="A0A9P0B3Q4"/>
<comment type="similarity">
    <text evidence="1">Belongs to the peptidase S9B family. DPPIV subfamily.</text>
</comment>